<protein>
    <submittedName>
        <fullName evidence="4">TRAP dicarboxylate transporter, DctP subunit</fullName>
    </submittedName>
</protein>
<evidence type="ECO:0000256" key="3">
    <source>
        <dbReference type="ARBA" id="ARBA00022729"/>
    </source>
</evidence>
<evidence type="ECO:0000256" key="2">
    <source>
        <dbReference type="ARBA" id="ARBA00022448"/>
    </source>
</evidence>
<dbReference type="InParanoid" id="F2LWV2"/>
<dbReference type="CDD" id="cd13674">
    <property type="entry name" value="PBP2_TRAP_SBP_like_1"/>
    <property type="match status" value="1"/>
</dbReference>
<name>F2LWV2_HIPMA</name>
<dbReference type="EMBL" id="CP002606">
    <property type="protein sequence ID" value="AEA33080.1"/>
    <property type="molecule type" value="Genomic_DNA"/>
</dbReference>
<dbReference type="eggNOG" id="COG1638">
    <property type="taxonomic scope" value="Bacteria"/>
</dbReference>
<dbReference type="STRING" id="760142.Hipma_0100"/>
<dbReference type="HOGENOM" id="CLU_036176_1_3_7"/>
<dbReference type="Gene3D" id="3.40.190.170">
    <property type="entry name" value="Bacterial extracellular solute-binding protein, family 7"/>
    <property type="match status" value="1"/>
</dbReference>
<keyword evidence="5" id="KW-1185">Reference proteome</keyword>
<proteinExistence type="inferred from homology"/>
<dbReference type="GO" id="GO:0030288">
    <property type="term" value="C:outer membrane-bounded periplasmic space"/>
    <property type="evidence" value="ECO:0007669"/>
    <property type="project" value="InterPro"/>
</dbReference>
<dbReference type="InterPro" id="IPR038404">
    <property type="entry name" value="TRAP_DctP_sf"/>
</dbReference>
<dbReference type="RefSeq" id="WP_013681125.1">
    <property type="nucleotide sequence ID" value="NC_015318.1"/>
</dbReference>
<dbReference type="OrthoDB" id="8690069at2"/>
<dbReference type="Proteomes" id="UP000008139">
    <property type="component" value="Chromosome"/>
</dbReference>
<comment type="similarity">
    <text evidence="1">Belongs to the bacterial solute-binding protein 7 family.</text>
</comment>
<dbReference type="PANTHER" id="PTHR33376:SF7">
    <property type="entry name" value="C4-DICARBOXYLATE-BINDING PROTEIN DCTB"/>
    <property type="match status" value="1"/>
</dbReference>
<reference evidence="4 5" key="1">
    <citation type="journal article" date="2011" name="Stand. Genomic Sci.">
        <title>Complete genome sequence of the thermophilic sulfur-reducer Hippea maritima type strain (MH(2)).</title>
        <authorList>
            <person name="Huntemann M."/>
            <person name="Lu M."/>
            <person name="Nolan M."/>
            <person name="Lapidus A."/>
            <person name="Lucas S."/>
            <person name="Hammon N."/>
            <person name="Deshpande S."/>
            <person name="Cheng J.F."/>
            <person name="Tapia R."/>
            <person name="Han C."/>
            <person name="Goodwin L."/>
            <person name="Pitluck S."/>
            <person name="Liolios K."/>
            <person name="Pagani I."/>
            <person name="Ivanova N."/>
            <person name="Ovchinikova G."/>
            <person name="Pati A."/>
            <person name="Chen A."/>
            <person name="Palaniappan K."/>
            <person name="Land M."/>
            <person name="Hauser L."/>
            <person name="Jeffries C.D."/>
            <person name="Detter J.C."/>
            <person name="Brambilla E.M."/>
            <person name="Rohde M."/>
            <person name="Spring S."/>
            <person name="Goker M."/>
            <person name="Woyke T."/>
            <person name="Bristow J."/>
            <person name="Eisen J.A."/>
            <person name="Markowitz V."/>
            <person name="Hugenholtz P."/>
            <person name="Kyrpides N.C."/>
            <person name="Klenk H.P."/>
            <person name="Mavromatis K."/>
        </authorList>
    </citation>
    <scope>NUCLEOTIDE SEQUENCE [LARGE SCALE GENOMIC DNA]</scope>
    <source>
        <strain evidence="5">ATCC 700847 / DSM 10411 / MH2</strain>
    </source>
</reference>
<evidence type="ECO:0000256" key="1">
    <source>
        <dbReference type="ARBA" id="ARBA00009023"/>
    </source>
</evidence>
<keyword evidence="3" id="KW-0732">Signal</keyword>
<dbReference type="FunFam" id="3.40.190.170:FF:000001">
    <property type="entry name" value="TRAP dicarboxylate transporter, DctP subunit"/>
    <property type="match status" value="1"/>
</dbReference>
<dbReference type="NCBIfam" id="NF037995">
    <property type="entry name" value="TRAP_S1"/>
    <property type="match status" value="1"/>
</dbReference>
<keyword evidence="2" id="KW-0813">Transport</keyword>
<gene>
    <name evidence="4" type="ordered locus">Hipma_0100</name>
</gene>
<evidence type="ECO:0000313" key="4">
    <source>
        <dbReference type="EMBL" id="AEA33080.1"/>
    </source>
</evidence>
<organism evidence="4 5">
    <name type="scientific">Hippea maritima (strain ATCC 700847 / DSM 10411 / MH2)</name>
    <dbReference type="NCBI Taxonomy" id="760142"/>
    <lineage>
        <taxon>Bacteria</taxon>
        <taxon>Pseudomonadati</taxon>
        <taxon>Campylobacterota</taxon>
        <taxon>Desulfurellia</taxon>
        <taxon>Desulfurellales</taxon>
        <taxon>Hippeaceae</taxon>
        <taxon>Hippea</taxon>
    </lineage>
</organism>
<accession>F2LWV2</accession>
<dbReference type="KEGG" id="hmr:Hipma_0100"/>
<dbReference type="InterPro" id="IPR004682">
    <property type="entry name" value="TRAP_DctP"/>
</dbReference>
<dbReference type="NCBIfam" id="TIGR00787">
    <property type="entry name" value="dctP"/>
    <property type="match status" value="1"/>
</dbReference>
<evidence type="ECO:0000313" key="5">
    <source>
        <dbReference type="Proteomes" id="UP000008139"/>
    </source>
</evidence>
<sequence>MRRGLLAYLVAFVAVFVFSVAAMAKPIVIKFSHVVAVDTPKGQAANYFAKIVKERTHGQVIVKVYPNAMLYGDRAAVEAVQMGTIQMACPATAKFTGWLPEIQLFDLPFLFKNSEHLHKVMDGPVGKKVLNLFRRKGLLGLAYWDNGFKVLSNNKHPIVLPKDCKGLKFRIMSSRVLEAQFKALGASPQVLPFSEVYSALEQGVVDGCENPWSNLYTKKFYEVAPYTTETYHGYLGYVLITNAKFWDSLSPKLRTILEGCVRDATAYERKLADELTKKQRALVLKDPKVKDVVLTPEQREAWRKVLVKIYPKFYKTIGKDLIEEAIKEGNGL</sequence>
<dbReference type="PIRSF" id="PIRSF006470">
    <property type="entry name" value="DctB"/>
    <property type="match status" value="1"/>
</dbReference>
<dbReference type="FunCoup" id="F2LWV2">
    <property type="interactions" value="71"/>
</dbReference>
<reference evidence="5" key="2">
    <citation type="submission" date="2011-03" db="EMBL/GenBank/DDBJ databases">
        <title>The complete genome of Hippea maritima DSM 10411.</title>
        <authorList>
            <consortium name="US DOE Joint Genome Institute (JGI-PGF)"/>
            <person name="Lucas S."/>
            <person name="Copeland A."/>
            <person name="Lapidus A."/>
            <person name="Bruce D."/>
            <person name="Goodwin L."/>
            <person name="Pitluck S."/>
            <person name="Peters L."/>
            <person name="Kyrpides N."/>
            <person name="Mavromatis K."/>
            <person name="Pagani I."/>
            <person name="Ivanova N."/>
            <person name="Mikhailova N."/>
            <person name="Lu M."/>
            <person name="Detter J.C."/>
            <person name="Tapia R."/>
            <person name="Han C."/>
            <person name="Land M."/>
            <person name="Hauser L."/>
            <person name="Markowitz V."/>
            <person name="Cheng J.-F."/>
            <person name="Hugenholtz P."/>
            <person name="Woyke T."/>
            <person name="Wu D."/>
            <person name="Spring S."/>
            <person name="Schroeder M."/>
            <person name="Brambilla E."/>
            <person name="Klenk H.-P."/>
            <person name="Eisen J.A."/>
        </authorList>
    </citation>
    <scope>NUCLEOTIDE SEQUENCE [LARGE SCALE GENOMIC DNA]</scope>
    <source>
        <strain evidence="5">ATCC 700847 / DSM 10411 / MH2</strain>
    </source>
</reference>
<dbReference type="PANTHER" id="PTHR33376">
    <property type="match status" value="1"/>
</dbReference>
<dbReference type="InterPro" id="IPR018389">
    <property type="entry name" value="DctP_fam"/>
</dbReference>
<dbReference type="AlphaFoldDB" id="F2LWV2"/>
<dbReference type="GO" id="GO:0055085">
    <property type="term" value="P:transmembrane transport"/>
    <property type="evidence" value="ECO:0007669"/>
    <property type="project" value="InterPro"/>
</dbReference>
<dbReference type="Pfam" id="PF03480">
    <property type="entry name" value="DctP"/>
    <property type="match status" value="1"/>
</dbReference>